<dbReference type="CDD" id="cd13132">
    <property type="entry name" value="MATE_eukaryotic"/>
    <property type="match status" value="1"/>
</dbReference>
<dbReference type="InterPro" id="IPR002528">
    <property type="entry name" value="MATE_fam"/>
</dbReference>
<dbReference type="PANTHER" id="PTHR11206">
    <property type="entry name" value="MULTIDRUG RESISTANCE PROTEIN"/>
    <property type="match status" value="1"/>
</dbReference>
<accession>A0A9W8VC50</accession>
<proteinExistence type="inferred from homology"/>
<keyword evidence="3 6" id="KW-0812">Transmembrane</keyword>
<dbReference type="OrthoDB" id="2126698at2759"/>
<sequence>MDNSSDDDERNNEAAPLLSDAEGGHASAWPMNDWWTELSLIARYTLPLVATYLLQYSFSVITTTAAGHLSPDDLAAAAIGVTTMSIAGLAVYEGMATALDTLCAQAYGAGNKTGVGLHVQRMLLLMAIVTIPVGAIWICSPAFLTLILKQDHLAVKAGSFLRVSIIGIPGYASFEALKRFLQAQGDFNTGMAVLLICAPVNALLSWLFAFRLGLGLEGAALGAAVANTLRPTLLLVCIYFKKSTHQCWPGFTRRAFRGWGPMIRLSAAGSAVTLAEWAAFEIITVSTSYMSTIHLAAQTILTTTSVVMWHIPFSLGVAVSTRIGHLIGGGHVAAARRIAILYGILFVCIGLFDGTVLFSLRNHIGPFYTSDENVRRIVASTMLAVAAFQVVDAILSGCNGVLRGLARQSFAAWAVFFVNYLFAVPIAIWMELGPWHLGLIGVWIGLGGGLAAIAIVEVIYMMRVDWRGSVEMVKSRED</sequence>
<evidence type="ECO:0000256" key="4">
    <source>
        <dbReference type="ARBA" id="ARBA00022989"/>
    </source>
</evidence>
<feature type="transmembrane region" description="Helical" evidence="6">
    <location>
        <begin position="189"/>
        <end position="208"/>
    </location>
</feature>
<evidence type="ECO:0000256" key="2">
    <source>
        <dbReference type="ARBA" id="ARBA00010199"/>
    </source>
</evidence>
<feature type="transmembrane region" description="Helical" evidence="6">
    <location>
        <begin position="435"/>
        <end position="460"/>
    </location>
</feature>
<evidence type="ECO:0000313" key="7">
    <source>
        <dbReference type="EMBL" id="KAJ4256222.1"/>
    </source>
</evidence>
<feature type="transmembrane region" description="Helical" evidence="6">
    <location>
        <begin position="410"/>
        <end position="429"/>
    </location>
</feature>
<dbReference type="InterPro" id="IPR045069">
    <property type="entry name" value="MATE_euk"/>
</dbReference>
<dbReference type="GO" id="GO:1990961">
    <property type="term" value="P:xenobiotic detoxification by transmembrane export across the plasma membrane"/>
    <property type="evidence" value="ECO:0007669"/>
    <property type="project" value="InterPro"/>
</dbReference>
<feature type="transmembrane region" description="Helical" evidence="6">
    <location>
        <begin position="261"/>
        <end position="280"/>
    </location>
</feature>
<comment type="subcellular location">
    <subcellularLocation>
        <location evidence="1">Membrane</location>
        <topology evidence="1">Multi-pass membrane protein</topology>
    </subcellularLocation>
</comment>
<keyword evidence="4 6" id="KW-1133">Transmembrane helix</keyword>
<name>A0A9W8VC50_9HYPO</name>
<feature type="transmembrane region" description="Helical" evidence="6">
    <location>
        <begin position="220"/>
        <end position="240"/>
    </location>
</feature>
<gene>
    <name evidence="7" type="ORF">NW762_009300</name>
</gene>
<keyword evidence="8" id="KW-1185">Reference proteome</keyword>
<evidence type="ECO:0000256" key="3">
    <source>
        <dbReference type="ARBA" id="ARBA00022692"/>
    </source>
</evidence>
<evidence type="ECO:0008006" key="9">
    <source>
        <dbReference type="Google" id="ProtNLM"/>
    </source>
</evidence>
<dbReference type="GO" id="GO:0042910">
    <property type="term" value="F:xenobiotic transmembrane transporter activity"/>
    <property type="evidence" value="ECO:0007669"/>
    <property type="project" value="InterPro"/>
</dbReference>
<reference evidence="7" key="1">
    <citation type="submission" date="2022-09" db="EMBL/GenBank/DDBJ databases">
        <title>Fusarium specimens isolated from Avocado Roots.</title>
        <authorList>
            <person name="Stajich J."/>
            <person name="Roper C."/>
            <person name="Heimlech-Rivalta G."/>
        </authorList>
    </citation>
    <scope>NUCLEOTIDE SEQUENCE</scope>
    <source>
        <strain evidence="7">CF00136</strain>
    </source>
</reference>
<comment type="similarity">
    <text evidence="2">Belongs to the multi antimicrobial extrusion (MATE) (TC 2.A.66.1) family.</text>
</comment>
<comment type="caution">
    <text evidence="7">The sequence shown here is derived from an EMBL/GenBank/DDBJ whole genome shotgun (WGS) entry which is preliminary data.</text>
</comment>
<evidence type="ECO:0000313" key="8">
    <source>
        <dbReference type="Proteomes" id="UP001152049"/>
    </source>
</evidence>
<dbReference type="GO" id="GO:0015297">
    <property type="term" value="F:antiporter activity"/>
    <property type="evidence" value="ECO:0007669"/>
    <property type="project" value="InterPro"/>
</dbReference>
<protein>
    <recommendedName>
        <fullName evidence="9">Ethionine resistance protein</fullName>
    </recommendedName>
</protein>
<dbReference type="NCBIfam" id="TIGR00797">
    <property type="entry name" value="matE"/>
    <property type="match status" value="1"/>
</dbReference>
<feature type="transmembrane region" description="Helical" evidence="6">
    <location>
        <begin position="122"/>
        <end position="148"/>
    </location>
</feature>
<feature type="transmembrane region" description="Helical" evidence="6">
    <location>
        <begin position="300"/>
        <end position="319"/>
    </location>
</feature>
<organism evidence="7 8">
    <name type="scientific">Fusarium torreyae</name>
    <dbReference type="NCBI Taxonomy" id="1237075"/>
    <lineage>
        <taxon>Eukaryota</taxon>
        <taxon>Fungi</taxon>
        <taxon>Dikarya</taxon>
        <taxon>Ascomycota</taxon>
        <taxon>Pezizomycotina</taxon>
        <taxon>Sordariomycetes</taxon>
        <taxon>Hypocreomycetidae</taxon>
        <taxon>Hypocreales</taxon>
        <taxon>Nectriaceae</taxon>
        <taxon>Fusarium</taxon>
    </lineage>
</organism>
<dbReference type="EMBL" id="JAOQAZ010000019">
    <property type="protein sequence ID" value="KAJ4256222.1"/>
    <property type="molecule type" value="Genomic_DNA"/>
</dbReference>
<feature type="transmembrane region" description="Helical" evidence="6">
    <location>
        <begin position="339"/>
        <end position="357"/>
    </location>
</feature>
<keyword evidence="5 6" id="KW-0472">Membrane</keyword>
<dbReference type="Pfam" id="PF01554">
    <property type="entry name" value="MatE"/>
    <property type="match status" value="2"/>
</dbReference>
<evidence type="ECO:0000256" key="5">
    <source>
        <dbReference type="ARBA" id="ARBA00023136"/>
    </source>
</evidence>
<dbReference type="GO" id="GO:0016020">
    <property type="term" value="C:membrane"/>
    <property type="evidence" value="ECO:0007669"/>
    <property type="project" value="UniProtKB-SubCell"/>
</dbReference>
<evidence type="ECO:0000256" key="1">
    <source>
        <dbReference type="ARBA" id="ARBA00004141"/>
    </source>
</evidence>
<dbReference type="Proteomes" id="UP001152049">
    <property type="component" value="Unassembled WGS sequence"/>
</dbReference>
<feature type="transmembrane region" description="Helical" evidence="6">
    <location>
        <begin position="377"/>
        <end position="398"/>
    </location>
</feature>
<dbReference type="AlphaFoldDB" id="A0A9W8VC50"/>
<evidence type="ECO:0000256" key="6">
    <source>
        <dbReference type="SAM" id="Phobius"/>
    </source>
</evidence>